<dbReference type="PRINTS" id="PR00139">
    <property type="entry name" value="ASNGLNASE"/>
</dbReference>
<keyword evidence="5" id="KW-1185">Reference proteome</keyword>
<dbReference type="GO" id="GO:0004067">
    <property type="term" value="F:asparaginase activity"/>
    <property type="evidence" value="ECO:0007669"/>
    <property type="project" value="UniProtKB-UniRule"/>
</dbReference>
<sequence length="333" mass="33475">MVSRVLLLAAKDTIAYSTRPGRAAVASGAELLAALPPDLLAAEVVVEDVLAEPGWDVSSATMLGLGRRARAAISDDGYDGVVISYGTDTLAETAFLVDLMAGPAASRGGIVLTGALRHWDELSTDGPRNLASSIAAAADPALAGAGAVVCVDDELHAARWVSMVDATTVRAFSSAPDGVLGRVVGTRVEMLGTPPPRPPAAGGEPESDVALIKTYPGMNPVLLTAAVDAGARGVVLEGTGLGNVPVDLFVAIGDLTDGDIPVVVASRCRTRPVGLSELPAPAGLAAKVGAIGARGLAPEKARVALMVALGTDGGVVAAREWFDRLGRPGGGDG</sequence>
<reference evidence="4" key="1">
    <citation type="submission" date="2020-10" db="EMBL/GenBank/DDBJ databases">
        <title>Sequencing the genomes of 1000 actinobacteria strains.</title>
        <authorList>
            <person name="Klenk H.-P."/>
        </authorList>
    </citation>
    <scope>NUCLEOTIDE SEQUENCE</scope>
    <source>
        <strain evidence="4">DSM 46832</strain>
    </source>
</reference>
<dbReference type="PANTHER" id="PTHR11707">
    <property type="entry name" value="L-ASPARAGINASE"/>
    <property type="match status" value="1"/>
</dbReference>
<dbReference type="Gene3D" id="3.40.50.40">
    <property type="match status" value="1"/>
</dbReference>
<feature type="domain" description="L-asparaginase N-terminal" evidence="2">
    <location>
        <begin position="4"/>
        <end position="193"/>
    </location>
</feature>
<dbReference type="InterPro" id="IPR006034">
    <property type="entry name" value="Asparaginase/glutaminase-like"/>
</dbReference>
<dbReference type="InterPro" id="IPR036152">
    <property type="entry name" value="Asp/glu_Ase-like_sf"/>
</dbReference>
<dbReference type="SMART" id="SM00870">
    <property type="entry name" value="Asparaginase"/>
    <property type="match status" value="1"/>
</dbReference>
<dbReference type="PROSITE" id="PS51732">
    <property type="entry name" value="ASN_GLN_ASE_3"/>
    <property type="match status" value="1"/>
</dbReference>
<dbReference type="Gene3D" id="3.40.50.1170">
    <property type="entry name" value="L-asparaginase, N-terminal domain"/>
    <property type="match status" value="1"/>
</dbReference>
<evidence type="ECO:0000313" key="4">
    <source>
        <dbReference type="EMBL" id="MBE1484567.1"/>
    </source>
</evidence>
<accession>A0A927LXZ2</accession>
<feature type="domain" description="Asparaginase/glutaminase C-terminal" evidence="3">
    <location>
        <begin position="208"/>
        <end position="322"/>
    </location>
</feature>
<organism evidence="4 5">
    <name type="scientific">Plantactinospora soyae</name>
    <dbReference type="NCBI Taxonomy" id="1544732"/>
    <lineage>
        <taxon>Bacteria</taxon>
        <taxon>Bacillati</taxon>
        <taxon>Actinomycetota</taxon>
        <taxon>Actinomycetes</taxon>
        <taxon>Micromonosporales</taxon>
        <taxon>Micromonosporaceae</taxon>
        <taxon>Plantactinospora</taxon>
    </lineage>
</organism>
<evidence type="ECO:0000256" key="1">
    <source>
        <dbReference type="PIRSR" id="PIRSR001220-1"/>
    </source>
</evidence>
<dbReference type="PIRSF" id="PIRSF001220">
    <property type="entry name" value="L-ASNase_gatD"/>
    <property type="match status" value="1"/>
</dbReference>
<gene>
    <name evidence="4" type="ORF">H4W31_000205</name>
</gene>
<name>A0A927LXZ2_9ACTN</name>
<protein>
    <submittedName>
        <fullName evidence="4">L-asparaginase</fullName>
        <ecNumber evidence="4">3.5.1.1</ecNumber>
    </submittedName>
</protein>
<dbReference type="InterPro" id="IPR040919">
    <property type="entry name" value="Asparaginase_C"/>
</dbReference>
<dbReference type="RefSeq" id="WP_192764908.1">
    <property type="nucleotide sequence ID" value="NZ_JADBEB010000001.1"/>
</dbReference>
<evidence type="ECO:0000313" key="5">
    <source>
        <dbReference type="Proteomes" id="UP000649753"/>
    </source>
</evidence>
<dbReference type="EC" id="3.5.1.1" evidence="4"/>
<proteinExistence type="predicted"/>
<dbReference type="InterPro" id="IPR027474">
    <property type="entry name" value="L-asparaginase_N"/>
</dbReference>
<evidence type="ECO:0000259" key="3">
    <source>
        <dbReference type="Pfam" id="PF17763"/>
    </source>
</evidence>
<dbReference type="Pfam" id="PF00710">
    <property type="entry name" value="Asparaginase"/>
    <property type="match status" value="1"/>
</dbReference>
<dbReference type="SUPFAM" id="SSF53774">
    <property type="entry name" value="Glutaminase/Asparaginase"/>
    <property type="match status" value="1"/>
</dbReference>
<dbReference type="PANTHER" id="PTHR11707:SF28">
    <property type="entry name" value="60 KDA LYSOPHOSPHOLIPASE"/>
    <property type="match status" value="1"/>
</dbReference>
<dbReference type="Pfam" id="PF17763">
    <property type="entry name" value="Asparaginase_C"/>
    <property type="match status" value="1"/>
</dbReference>
<dbReference type="EMBL" id="JADBEB010000001">
    <property type="protein sequence ID" value="MBE1484567.1"/>
    <property type="molecule type" value="Genomic_DNA"/>
</dbReference>
<dbReference type="InterPro" id="IPR037152">
    <property type="entry name" value="L-asparaginase_N_sf"/>
</dbReference>
<dbReference type="AlphaFoldDB" id="A0A927LXZ2"/>
<dbReference type="Proteomes" id="UP000649753">
    <property type="component" value="Unassembled WGS sequence"/>
</dbReference>
<keyword evidence="4" id="KW-0378">Hydrolase</keyword>
<comment type="caution">
    <text evidence="4">The sequence shown here is derived from an EMBL/GenBank/DDBJ whole genome shotgun (WGS) entry which is preliminary data.</text>
</comment>
<dbReference type="PIRSF" id="PIRSF500176">
    <property type="entry name" value="L_ASNase"/>
    <property type="match status" value="1"/>
</dbReference>
<evidence type="ECO:0000259" key="2">
    <source>
        <dbReference type="Pfam" id="PF00710"/>
    </source>
</evidence>
<feature type="active site" description="O-isoaspartyl threonine intermediate" evidence="1">
    <location>
        <position position="13"/>
    </location>
</feature>
<dbReference type="InterPro" id="IPR027473">
    <property type="entry name" value="L-asparaginase_C"/>
</dbReference>